<keyword evidence="1" id="KW-0732">Signal</keyword>
<protein>
    <recommendedName>
        <fullName evidence="4">DUF3352 domain-containing protein</fullName>
    </recommendedName>
</protein>
<dbReference type="AlphaFoldDB" id="A0A518DB90"/>
<keyword evidence="3" id="KW-1185">Reference proteome</keyword>
<reference evidence="2 3" key="1">
    <citation type="submission" date="2019-02" db="EMBL/GenBank/DDBJ databases">
        <title>Deep-cultivation of Planctomycetes and their phenomic and genomic characterization uncovers novel biology.</title>
        <authorList>
            <person name="Wiegand S."/>
            <person name="Jogler M."/>
            <person name="Boedeker C."/>
            <person name="Pinto D."/>
            <person name="Vollmers J."/>
            <person name="Rivas-Marin E."/>
            <person name="Kohn T."/>
            <person name="Peeters S.H."/>
            <person name="Heuer A."/>
            <person name="Rast P."/>
            <person name="Oberbeckmann S."/>
            <person name="Bunk B."/>
            <person name="Jeske O."/>
            <person name="Meyerdierks A."/>
            <person name="Storesund J.E."/>
            <person name="Kallscheuer N."/>
            <person name="Luecker S."/>
            <person name="Lage O.M."/>
            <person name="Pohl T."/>
            <person name="Merkel B.J."/>
            <person name="Hornburger P."/>
            <person name="Mueller R.-W."/>
            <person name="Bruemmer F."/>
            <person name="Labrenz M."/>
            <person name="Spormann A.M."/>
            <person name="Op den Camp H."/>
            <person name="Overmann J."/>
            <person name="Amann R."/>
            <person name="Jetten M.S.M."/>
            <person name="Mascher T."/>
            <person name="Medema M.H."/>
            <person name="Devos D.P."/>
            <person name="Kaster A.-K."/>
            <person name="Ovreas L."/>
            <person name="Rohde M."/>
            <person name="Galperin M.Y."/>
            <person name="Jogler C."/>
        </authorList>
    </citation>
    <scope>NUCLEOTIDE SEQUENCE [LARGE SCALE GENOMIC DNA]</scope>
    <source>
        <strain evidence="2 3">Pla175</strain>
    </source>
</reference>
<feature type="signal peptide" evidence="1">
    <location>
        <begin position="1"/>
        <end position="22"/>
    </location>
</feature>
<proteinExistence type="predicted"/>
<gene>
    <name evidence="2" type="ORF">Pla175_20930</name>
</gene>
<name>A0A518DB90_9BACT</name>
<dbReference type="KEGG" id="pnd:Pla175_20930"/>
<evidence type="ECO:0000313" key="3">
    <source>
        <dbReference type="Proteomes" id="UP000317429"/>
    </source>
</evidence>
<feature type="chain" id="PRO_5022153674" description="DUF3352 domain-containing protein" evidence="1">
    <location>
        <begin position="23"/>
        <end position="554"/>
    </location>
</feature>
<evidence type="ECO:0008006" key="4">
    <source>
        <dbReference type="Google" id="ProtNLM"/>
    </source>
</evidence>
<dbReference type="EMBL" id="CP036291">
    <property type="protein sequence ID" value="QDU88712.1"/>
    <property type="molecule type" value="Genomic_DNA"/>
</dbReference>
<dbReference type="Proteomes" id="UP000317429">
    <property type="component" value="Chromosome"/>
</dbReference>
<evidence type="ECO:0000313" key="2">
    <source>
        <dbReference type="EMBL" id="QDU88712.1"/>
    </source>
</evidence>
<sequence length="554" mass="58362" precursor="true">MKPKRLLTILLLCLASAAQLHAEAPPLPSDWLAVVATSDLPALFEQAEALLGDLKRPERGAIGVLRVAASRLPLADGSVIVGLRGSMASGAGATDGVTPFALVEVSDFDLLVERLGAEPTGATAVMSLGGAEVELVALGDWALLRVSDAGVTWTEPADPRSLEPVLALLEQQTMVAAVSTSGLDSLERFAIDTREAMGLAGNRFRFGSLRYRGGWSLEQTRTLVAMAAPLFTSLKRDASAVRLGASRSESGDLNLTVGVEDRTPASDNPDQVLIQRVTVKTASGARPAIFDLPVPSNLGARRLAAGIYLASVAMQPDSVDLRAYPASFGKFASACRAAFEQVSSGRVLAISRAADSPLGANQVAALRVPDAERFTQAFAEAVARWNEMLSGAGGNQQLVFQSEPVEVGGHAGARYWANVVDPADADRVPEIKTTMQRFYGADGKASFYVVPLGADLVAVADMTVDDLAPWLERIGTGDGAPSDTGEIAVDRLINWQQQVWAAMMDGALGFKPSPPFPSVPPCEVTLEAEGPAQVFRLQVPQELIQSLGAKITAQ</sequence>
<accession>A0A518DB90</accession>
<organism evidence="2 3">
    <name type="scientific">Pirellulimonas nuda</name>
    <dbReference type="NCBI Taxonomy" id="2528009"/>
    <lineage>
        <taxon>Bacteria</taxon>
        <taxon>Pseudomonadati</taxon>
        <taxon>Planctomycetota</taxon>
        <taxon>Planctomycetia</taxon>
        <taxon>Pirellulales</taxon>
        <taxon>Lacipirellulaceae</taxon>
        <taxon>Pirellulimonas</taxon>
    </lineage>
</organism>
<evidence type="ECO:0000256" key="1">
    <source>
        <dbReference type="SAM" id="SignalP"/>
    </source>
</evidence>
<dbReference type="OrthoDB" id="9937644at2"/>
<dbReference type="RefSeq" id="WP_145283912.1">
    <property type="nucleotide sequence ID" value="NZ_CP036291.1"/>
</dbReference>